<dbReference type="OrthoDB" id="9030409at2"/>
<keyword evidence="2" id="KW-1185">Reference proteome</keyword>
<name>A0A5J4LQT3_9ACTN</name>
<comment type="caution">
    <text evidence="1">The sequence shown here is derived from an EMBL/GenBank/DDBJ whole genome shotgun (WGS) entry which is preliminary data.</text>
</comment>
<accession>A0A5J4LQT3</accession>
<organism evidence="1 2">
    <name type="scientific">Streptomyces angustmyceticus</name>
    <dbReference type="NCBI Taxonomy" id="285578"/>
    <lineage>
        <taxon>Bacteria</taxon>
        <taxon>Bacillati</taxon>
        <taxon>Actinomycetota</taxon>
        <taxon>Actinomycetes</taxon>
        <taxon>Kitasatosporales</taxon>
        <taxon>Streptomycetaceae</taxon>
        <taxon>Streptomyces</taxon>
    </lineage>
</organism>
<dbReference type="SUPFAM" id="SSF47336">
    <property type="entry name" value="ACP-like"/>
    <property type="match status" value="1"/>
</dbReference>
<dbReference type="AlphaFoldDB" id="A0A5J4LQT3"/>
<reference evidence="1 2" key="1">
    <citation type="submission" date="2019-10" db="EMBL/GenBank/DDBJ databases">
        <title>Whole genome shotgun sequence of Streptomyces angustmyceticus NBRC 3934.</title>
        <authorList>
            <person name="Hosoyama A."/>
            <person name="Ichikawa N."/>
            <person name="Kimura A."/>
            <person name="Kitahashi Y."/>
            <person name="Komaki H."/>
            <person name="Uohara A."/>
        </authorList>
    </citation>
    <scope>NUCLEOTIDE SEQUENCE [LARGE SCALE GENOMIC DNA]</scope>
    <source>
        <strain evidence="1 2">NBRC 3934</strain>
    </source>
</reference>
<protein>
    <recommendedName>
        <fullName evidence="3">Carrier domain-containing protein</fullName>
    </recommendedName>
</protein>
<dbReference type="Proteomes" id="UP000325598">
    <property type="component" value="Unassembled WGS sequence"/>
</dbReference>
<sequence length="91" mass="9866">MLNAQEIQGKIHSEIVALLAEAELPIPVLTGSEILNKIGLSSLLLARLVIQLEIEFGFDPFEEEYVISDVRTLKALVDAYVDMAGRAAVAA</sequence>
<evidence type="ECO:0000313" key="1">
    <source>
        <dbReference type="EMBL" id="GES33859.1"/>
    </source>
</evidence>
<evidence type="ECO:0008006" key="3">
    <source>
        <dbReference type="Google" id="ProtNLM"/>
    </source>
</evidence>
<evidence type="ECO:0000313" key="2">
    <source>
        <dbReference type="Proteomes" id="UP000325598"/>
    </source>
</evidence>
<dbReference type="Gene3D" id="1.10.1200.10">
    <property type="entry name" value="ACP-like"/>
    <property type="match status" value="1"/>
</dbReference>
<dbReference type="RefSeq" id="WP_086720817.1">
    <property type="nucleotide sequence ID" value="NZ_BLAG01000022.1"/>
</dbReference>
<gene>
    <name evidence="1" type="ORF">San01_63470</name>
</gene>
<dbReference type="InterPro" id="IPR036736">
    <property type="entry name" value="ACP-like_sf"/>
</dbReference>
<proteinExistence type="predicted"/>
<dbReference type="GeneID" id="96753339"/>
<dbReference type="EMBL" id="BLAG01000022">
    <property type="protein sequence ID" value="GES33859.1"/>
    <property type="molecule type" value="Genomic_DNA"/>
</dbReference>